<dbReference type="Pfam" id="PF25053">
    <property type="entry name" value="DUF7791"/>
    <property type="match status" value="1"/>
</dbReference>
<dbReference type="GeneID" id="65092451"/>
<dbReference type="RefSeq" id="XP_041683084.1">
    <property type="nucleotide sequence ID" value="XM_041832641.1"/>
</dbReference>
<keyword evidence="3" id="KW-1185">Reference proteome</keyword>
<evidence type="ECO:0000313" key="3">
    <source>
        <dbReference type="Proteomes" id="UP000184255"/>
    </source>
</evidence>
<gene>
    <name evidence="2" type="ORF">FMAN_13202</name>
</gene>
<organism evidence="2 3">
    <name type="scientific">Fusarium mangiferae</name>
    <name type="common">Mango malformation disease fungus</name>
    <dbReference type="NCBI Taxonomy" id="192010"/>
    <lineage>
        <taxon>Eukaryota</taxon>
        <taxon>Fungi</taxon>
        <taxon>Dikarya</taxon>
        <taxon>Ascomycota</taxon>
        <taxon>Pezizomycotina</taxon>
        <taxon>Sordariomycetes</taxon>
        <taxon>Hypocreomycetidae</taxon>
        <taxon>Hypocreales</taxon>
        <taxon>Nectriaceae</taxon>
        <taxon>Fusarium</taxon>
        <taxon>Fusarium fujikuroi species complex</taxon>
    </lineage>
</organism>
<evidence type="ECO:0000313" key="2">
    <source>
        <dbReference type="EMBL" id="CVK94918.1"/>
    </source>
</evidence>
<reference evidence="3" key="1">
    <citation type="journal article" date="2016" name="Genome Biol. Evol.">
        <title>Comparative 'omics' of the Fusarium fujikuroi species complex highlights differences in genetic potential and metabolite synthesis.</title>
        <authorList>
            <person name="Niehaus E.-M."/>
            <person name="Muensterkoetter M."/>
            <person name="Proctor R.H."/>
            <person name="Brown D.W."/>
            <person name="Sharon A."/>
            <person name="Idan Y."/>
            <person name="Oren-Young L."/>
            <person name="Sieber C.M."/>
            <person name="Novak O."/>
            <person name="Pencik A."/>
            <person name="Tarkowska D."/>
            <person name="Hromadova K."/>
            <person name="Freeman S."/>
            <person name="Maymon M."/>
            <person name="Elazar M."/>
            <person name="Youssef S.A."/>
            <person name="El-Shabrawy E.S.M."/>
            <person name="Shalaby A.B.A."/>
            <person name="Houterman P."/>
            <person name="Brock N.L."/>
            <person name="Burkhardt I."/>
            <person name="Tsavkelova E.A."/>
            <person name="Dickschat J.S."/>
            <person name="Galuszka P."/>
            <person name="Gueldener U."/>
            <person name="Tudzynski B."/>
        </authorList>
    </citation>
    <scope>NUCLEOTIDE SEQUENCE [LARGE SCALE GENOMIC DNA]</scope>
    <source>
        <strain evidence="3">MRC7560</strain>
    </source>
</reference>
<feature type="domain" description="DUF7791" evidence="1">
    <location>
        <begin position="110"/>
        <end position="261"/>
    </location>
</feature>
<dbReference type="InterPro" id="IPR056693">
    <property type="entry name" value="DUF7791"/>
</dbReference>
<accession>A0A1L7T854</accession>
<protein>
    <recommendedName>
        <fullName evidence="1">DUF7791 domain-containing protein</fullName>
    </recommendedName>
</protein>
<proteinExistence type="predicted"/>
<dbReference type="EMBL" id="FCQH01000007">
    <property type="protein sequence ID" value="CVK94918.1"/>
    <property type="molecule type" value="Genomic_DNA"/>
</dbReference>
<sequence length="687" mass="78750">MRWLQTTNTVGILLEDLTRFDMHTFLRKRFRELLFNGQVSLEFYDRLRQQLVDKAQGVFLWLHLATRSIIEGIQNNDSENMLSIRLHELPRDLEKLYIDMWQRSNAESNVYQETARKFFHYAMGYSEGYVLTDPSWDIASFLPLTLQIACADDPAIQKTLFTGTGTIGMTEMMRMCDDLKASIHTRCAGMLEVQTQELDKNTSEMLGCKKTAVTKALGRVSFIHRTAHDFLTDTEAGHSILGREPLSAFSYQTQLLKGLICVLIGLTSEWDLPWDSYTIIECIANFATRWGIEGFQVATQMLDVIQPLFDKHFARNSSHSWRNPPLFLTALITHHEIFDDYVISCLANDTSPDLATNIMREGWCSEPRPKLCKRIFAKLMDLGADPHRYGILLSCFVPEPFVRKKTAFTNLLTYHFSLLQHNSIYEEVAVARPRLEEFHLELPYETLEMAIQMAKTCQDPNAAVAFFASFADNGTMRLLATEVVTWELSQLNHKSLFVVYEINIQFLLLYLLSKIGDNVPESVSKHPEAQDVVSKFDSPSIKVRYFMRPRLTEDGPKKDIAPRRKFERVISRAASLSSIEIKRLFDMKYSDQCRESCKTNEAQRHSDVITQFINDLETEEVDVEDMMVTLASENLGLGTYEEAGMIPSLKFLRGSEEMTRLAWTLFPLSMRRLEVAAAAKEAMKGQV</sequence>
<dbReference type="Proteomes" id="UP000184255">
    <property type="component" value="Unassembled WGS sequence"/>
</dbReference>
<dbReference type="PANTHER" id="PTHR10039:SF5">
    <property type="entry name" value="NACHT DOMAIN-CONTAINING PROTEIN"/>
    <property type="match status" value="1"/>
</dbReference>
<evidence type="ECO:0000259" key="1">
    <source>
        <dbReference type="Pfam" id="PF25053"/>
    </source>
</evidence>
<dbReference type="VEuPathDB" id="FungiDB:FMAN_13202"/>
<dbReference type="PANTHER" id="PTHR10039">
    <property type="entry name" value="AMELOGENIN"/>
    <property type="match status" value="1"/>
</dbReference>
<comment type="caution">
    <text evidence="2">The sequence shown here is derived from an EMBL/GenBank/DDBJ whole genome shotgun (WGS) entry which is preliminary data.</text>
</comment>
<dbReference type="AlphaFoldDB" id="A0A1L7T854"/>
<name>A0A1L7T854_FUSMA</name>